<reference evidence="2 3" key="1">
    <citation type="submission" date="2019-11" db="EMBL/GenBank/DDBJ databases">
        <title>Nocardia sp. nov. CT2-14 isolated from soil.</title>
        <authorList>
            <person name="Kanchanasin P."/>
            <person name="Tanasupawat S."/>
            <person name="Yuki M."/>
            <person name="Kudo T."/>
        </authorList>
    </citation>
    <scope>NUCLEOTIDE SEQUENCE [LARGE SCALE GENOMIC DNA]</scope>
    <source>
        <strain evidence="2 3">CT2-14</strain>
    </source>
</reference>
<dbReference type="PANTHER" id="PTHR34580">
    <property type="match status" value="1"/>
</dbReference>
<comment type="caution">
    <text evidence="2">The sequence shown here is derived from an EMBL/GenBank/DDBJ whole genome shotgun (WGS) entry which is preliminary data.</text>
</comment>
<dbReference type="AlphaFoldDB" id="A0A6I3LAM4"/>
<dbReference type="PANTHER" id="PTHR34580:SF3">
    <property type="entry name" value="PROTEIN PAFB"/>
    <property type="match status" value="1"/>
</dbReference>
<evidence type="ECO:0000313" key="2">
    <source>
        <dbReference type="EMBL" id="MTE16899.1"/>
    </source>
</evidence>
<proteinExistence type="predicted"/>
<organism evidence="2 3">
    <name type="scientific">Nocardia aurantiaca</name>
    <dbReference type="NCBI Taxonomy" id="2675850"/>
    <lineage>
        <taxon>Bacteria</taxon>
        <taxon>Bacillati</taxon>
        <taxon>Actinomycetota</taxon>
        <taxon>Actinomycetes</taxon>
        <taxon>Mycobacteriales</taxon>
        <taxon>Nocardiaceae</taxon>
        <taxon>Nocardia</taxon>
    </lineage>
</organism>
<gene>
    <name evidence="2" type="ORF">GLP40_29670</name>
</gene>
<dbReference type="Pfam" id="PF13280">
    <property type="entry name" value="WYL"/>
    <property type="match status" value="1"/>
</dbReference>
<protein>
    <submittedName>
        <fullName evidence="2">WYL domain-containing protein</fullName>
    </submittedName>
</protein>
<dbReference type="Proteomes" id="UP000432464">
    <property type="component" value="Unassembled WGS sequence"/>
</dbReference>
<dbReference type="InterPro" id="IPR026881">
    <property type="entry name" value="WYL_dom"/>
</dbReference>
<name>A0A6I3LAM4_9NOCA</name>
<accession>A0A6I3LAM4</accession>
<evidence type="ECO:0000259" key="1">
    <source>
        <dbReference type="Pfam" id="PF13280"/>
    </source>
</evidence>
<dbReference type="EMBL" id="WMBB01000017">
    <property type="protein sequence ID" value="MTE16899.1"/>
    <property type="molecule type" value="Genomic_DNA"/>
</dbReference>
<sequence>MVRGGRWYLIGWDPERRDWRIFRADRMVLRVPHGPRFSPRHVPGGDVAAFLSARFKGSDSTNAWPCRGEAVLDLPAAQVAPFAGDGVVEALGPARTRLVAGSWSWAALAATLARFDTEIEVIGPDSFRDAFAALSRRAERAARLKT</sequence>
<keyword evidence="3" id="KW-1185">Reference proteome</keyword>
<feature type="domain" description="WYL" evidence="1">
    <location>
        <begin position="2"/>
        <end position="27"/>
    </location>
</feature>
<dbReference type="InterPro" id="IPR051534">
    <property type="entry name" value="CBASS_pafABC_assoc_protein"/>
</dbReference>
<evidence type="ECO:0000313" key="3">
    <source>
        <dbReference type="Proteomes" id="UP000432464"/>
    </source>
</evidence>